<dbReference type="NCBIfam" id="NF009566">
    <property type="entry name" value="PRK13020.1"/>
    <property type="match status" value="1"/>
</dbReference>
<dbReference type="PIRSF" id="PIRSF000498">
    <property type="entry name" value="Riboflavin_syn_A"/>
    <property type="match status" value="1"/>
</dbReference>
<evidence type="ECO:0000256" key="4">
    <source>
        <dbReference type="ARBA" id="ARBA00011233"/>
    </source>
</evidence>
<evidence type="ECO:0000313" key="13">
    <source>
        <dbReference type="EMBL" id="OGL43052.1"/>
    </source>
</evidence>
<dbReference type="GO" id="GO:0009231">
    <property type="term" value="P:riboflavin biosynthetic process"/>
    <property type="evidence" value="ECO:0007669"/>
    <property type="project" value="UniProtKB-KW"/>
</dbReference>
<dbReference type="AlphaFoldDB" id="A0A1F7RNC7"/>
<evidence type="ECO:0000256" key="6">
    <source>
        <dbReference type="ARBA" id="ARBA00013950"/>
    </source>
</evidence>
<gene>
    <name evidence="13" type="ORF">A2042_03800</name>
</gene>
<feature type="domain" description="Lumazine-binding" evidence="12">
    <location>
        <begin position="1"/>
        <end position="96"/>
    </location>
</feature>
<comment type="catalytic activity">
    <reaction evidence="1">
        <text>2 6,7-dimethyl-8-(1-D-ribityl)lumazine + H(+) = 5-amino-6-(D-ribitylamino)uracil + riboflavin</text>
        <dbReference type="Rhea" id="RHEA:20772"/>
        <dbReference type="ChEBI" id="CHEBI:15378"/>
        <dbReference type="ChEBI" id="CHEBI:15934"/>
        <dbReference type="ChEBI" id="CHEBI:57986"/>
        <dbReference type="ChEBI" id="CHEBI:58201"/>
        <dbReference type="EC" id="2.5.1.9"/>
    </reaction>
</comment>
<feature type="repeat" description="Lumazine-binding" evidence="11">
    <location>
        <begin position="1"/>
        <end position="96"/>
    </location>
</feature>
<dbReference type="GO" id="GO:0004746">
    <property type="term" value="F:riboflavin synthase activity"/>
    <property type="evidence" value="ECO:0007669"/>
    <property type="project" value="UniProtKB-UniRule"/>
</dbReference>
<dbReference type="FunFam" id="2.40.30.20:FF:000004">
    <property type="entry name" value="Riboflavin synthase, alpha subunit"/>
    <property type="match status" value="1"/>
</dbReference>
<evidence type="ECO:0000313" key="14">
    <source>
        <dbReference type="Proteomes" id="UP000178526"/>
    </source>
</evidence>
<evidence type="ECO:0000256" key="7">
    <source>
        <dbReference type="ARBA" id="ARBA00022619"/>
    </source>
</evidence>
<dbReference type="NCBIfam" id="NF006767">
    <property type="entry name" value="PRK09289.1"/>
    <property type="match status" value="1"/>
</dbReference>
<dbReference type="SUPFAM" id="SSF63380">
    <property type="entry name" value="Riboflavin synthase domain-like"/>
    <property type="match status" value="2"/>
</dbReference>
<evidence type="ECO:0000256" key="5">
    <source>
        <dbReference type="ARBA" id="ARBA00012827"/>
    </source>
</evidence>
<dbReference type="PROSITE" id="PS51177">
    <property type="entry name" value="LUMAZINE_BIND"/>
    <property type="match status" value="2"/>
</dbReference>
<dbReference type="InterPro" id="IPR017938">
    <property type="entry name" value="Riboflavin_synthase-like_b-brl"/>
</dbReference>
<dbReference type="PANTHER" id="PTHR21098">
    <property type="entry name" value="RIBOFLAVIN SYNTHASE ALPHA CHAIN"/>
    <property type="match status" value="1"/>
</dbReference>
<evidence type="ECO:0000256" key="10">
    <source>
        <dbReference type="NCBIfam" id="TIGR00187"/>
    </source>
</evidence>
<dbReference type="PANTHER" id="PTHR21098:SF0">
    <property type="entry name" value="RIBOFLAVIN SYNTHASE"/>
    <property type="match status" value="1"/>
</dbReference>
<comment type="function">
    <text evidence="2">Catalyzes the dismutation of two molecules of 6,7-dimethyl-8-ribityllumazine, resulting in the formation of riboflavin and 5-amino-6-(D-ribitylamino)uracil.</text>
</comment>
<evidence type="ECO:0000256" key="1">
    <source>
        <dbReference type="ARBA" id="ARBA00000968"/>
    </source>
</evidence>
<keyword evidence="8" id="KW-0808">Transferase</keyword>
<evidence type="ECO:0000259" key="12">
    <source>
        <dbReference type="PROSITE" id="PS51177"/>
    </source>
</evidence>
<proteinExistence type="predicted"/>
<comment type="subunit">
    <text evidence="4">Homotrimer.</text>
</comment>
<feature type="domain" description="Lumazine-binding" evidence="12">
    <location>
        <begin position="97"/>
        <end position="193"/>
    </location>
</feature>
<evidence type="ECO:0000256" key="8">
    <source>
        <dbReference type="ARBA" id="ARBA00022679"/>
    </source>
</evidence>
<dbReference type="InterPro" id="IPR026017">
    <property type="entry name" value="Lumazine-bd_dom"/>
</dbReference>
<organism evidence="13 14">
    <name type="scientific">Candidatus Schekmanbacteria bacterium GWA2_38_11</name>
    <dbReference type="NCBI Taxonomy" id="1817876"/>
    <lineage>
        <taxon>Bacteria</taxon>
        <taxon>Candidatus Schekmaniibacteriota</taxon>
    </lineage>
</organism>
<name>A0A1F7RNC7_9BACT</name>
<dbReference type="InterPro" id="IPR023366">
    <property type="entry name" value="ATP_synth_asu-like_sf"/>
</dbReference>
<feature type="repeat" description="Lumazine-binding" evidence="11">
    <location>
        <begin position="97"/>
        <end position="193"/>
    </location>
</feature>
<dbReference type="EMBL" id="MGDB01000014">
    <property type="protein sequence ID" value="OGL43052.1"/>
    <property type="molecule type" value="Genomic_DNA"/>
</dbReference>
<keyword evidence="9" id="KW-0677">Repeat</keyword>
<dbReference type="NCBIfam" id="TIGR00187">
    <property type="entry name" value="ribE"/>
    <property type="match status" value="1"/>
</dbReference>
<evidence type="ECO:0000256" key="2">
    <source>
        <dbReference type="ARBA" id="ARBA00002803"/>
    </source>
</evidence>
<dbReference type="Gene3D" id="2.40.30.20">
    <property type="match status" value="2"/>
</dbReference>
<evidence type="ECO:0000256" key="11">
    <source>
        <dbReference type="PROSITE-ProRule" id="PRU00524"/>
    </source>
</evidence>
<comment type="caution">
    <text evidence="13">The sequence shown here is derived from an EMBL/GenBank/DDBJ whole genome shotgun (WGS) entry which is preliminary data.</text>
</comment>
<keyword evidence="7" id="KW-0686">Riboflavin biosynthesis</keyword>
<comment type="pathway">
    <text evidence="3">Cofactor biosynthesis; riboflavin biosynthesis; riboflavin from 2-hydroxy-3-oxobutyl phosphate and 5-amino-6-(D-ribitylamino)uracil: step 2/2.</text>
</comment>
<evidence type="ECO:0000256" key="3">
    <source>
        <dbReference type="ARBA" id="ARBA00004887"/>
    </source>
</evidence>
<protein>
    <recommendedName>
        <fullName evidence="6 10">Riboflavin synthase</fullName>
        <ecNumber evidence="5 10">2.5.1.9</ecNumber>
    </recommendedName>
</protein>
<dbReference type="Pfam" id="PF00677">
    <property type="entry name" value="Lum_binding"/>
    <property type="match status" value="2"/>
</dbReference>
<dbReference type="EC" id="2.5.1.9" evidence="5 10"/>
<dbReference type="InterPro" id="IPR001783">
    <property type="entry name" value="Lumazine-bd"/>
</dbReference>
<accession>A0A1F7RNC7</accession>
<sequence>MFTGIIEETGTVISVKSVGNAKELSIKGNKIMDSINIGDSIAVDGVCLTVKDKMGMEFSADLSEETLKLTTLSSITSGAVVNLERALRLDDRLGGHLVTGHIDGRGKIMKKPASNQSSEMTIACPKDIIKYVIKKGSIAVNGISLTVASCTETDFTVALIPLTLTLTNLGTKDIGDQVNLEADLIGKYVEKIFSQFNNEEEISKNKKLDLNYLKEHGFA</sequence>
<dbReference type="Proteomes" id="UP000178526">
    <property type="component" value="Unassembled WGS sequence"/>
</dbReference>
<evidence type="ECO:0000256" key="9">
    <source>
        <dbReference type="ARBA" id="ARBA00022737"/>
    </source>
</evidence>
<reference evidence="13 14" key="1">
    <citation type="journal article" date="2016" name="Nat. Commun.">
        <title>Thousands of microbial genomes shed light on interconnected biogeochemical processes in an aquifer system.</title>
        <authorList>
            <person name="Anantharaman K."/>
            <person name="Brown C.T."/>
            <person name="Hug L.A."/>
            <person name="Sharon I."/>
            <person name="Castelle C.J."/>
            <person name="Probst A.J."/>
            <person name="Thomas B.C."/>
            <person name="Singh A."/>
            <person name="Wilkins M.J."/>
            <person name="Karaoz U."/>
            <person name="Brodie E.L."/>
            <person name="Williams K.H."/>
            <person name="Hubbard S.S."/>
            <person name="Banfield J.F."/>
        </authorList>
    </citation>
    <scope>NUCLEOTIDE SEQUENCE [LARGE SCALE GENOMIC DNA]</scope>
</reference>
<dbReference type="FunFam" id="2.40.30.20:FF:000003">
    <property type="entry name" value="Riboflavin synthase, alpha subunit"/>
    <property type="match status" value="1"/>
</dbReference>
<dbReference type="CDD" id="cd00402">
    <property type="entry name" value="Riboflavin_synthase_like"/>
    <property type="match status" value="1"/>
</dbReference>